<name>A0A0A9B0G3_ARUDO</name>
<accession>A0A0A9B0G3</accession>
<sequence length="68" mass="7987">MAFQKDILQKICTIQGVLILYPTGFLKAHLMQSETKECLRNRHVSRTTYLKRYTARNLRQKISLCLAM</sequence>
<protein>
    <submittedName>
        <fullName evidence="1">Uncharacterized protein</fullName>
    </submittedName>
</protein>
<organism evidence="1">
    <name type="scientific">Arundo donax</name>
    <name type="common">Giant reed</name>
    <name type="synonym">Donax arundinaceus</name>
    <dbReference type="NCBI Taxonomy" id="35708"/>
    <lineage>
        <taxon>Eukaryota</taxon>
        <taxon>Viridiplantae</taxon>
        <taxon>Streptophyta</taxon>
        <taxon>Embryophyta</taxon>
        <taxon>Tracheophyta</taxon>
        <taxon>Spermatophyta</taxon>
        <taxon>Magnoliopsida</taxon>
        <taxon>Liliopsida</taxon>
        <taxon>Poales</taxon>
        <taxon>Poaceae</taxon>
        <taxon>PACMAD clade</taxon>
        <taxon>Arundinoideae</taxon>
        <taxon>Arundineae</taxon>
        <taxon>Arundo</taxon>
    </lineage>
</organism>
<reference evidence="1" key="1">
    <citation type="submission" date="2014-09" db="EMBL/GenBank/DDBJ databases">
        <authorList>
            <person name="Magalhaes I.L.F."/>
            <person name="Oliveira U."/>
            <person name="Santos F.R."/>
            <person name="Vidigal T.H.D.A."/>
            <person name="Brescovit A.D."/>
            <person name="Santos A.J."/>
        </authorList>
    </citation>
    <scope>NUCLEOTIDE SEQUENCE</scope>
    <source>
        <tissue evidence="1">Shoot tissue taken approximately 20 cm above the soil surface</tissue>
    </source>
</reference>
<evidence type="ECO:0000313" key="1">
    <source>
        <dbReference type="EMBL" id="JAD57489.1"/>
    </source>
</evidence>
<reference evidence="1" key="2">
    <citation type="journal article" date="2015" name="Data Brief">
        <title>Shoot transcriptome of the giant reed, Arundo donax.</title>
        <authorList>
            <person name="Barrero R.A."/>
            <person name="Guerrero F.D."/>
            <person name="Moolhuijzen P."/>
            <person name="Goolsby J.A."/>
            <person name="Tidwell J."/>
            <person name="Bellgard S.E."/>
            <person name="Bellgard M.I."/>
        </authorList>
    </citation>
    <scope>NUCLEOTIDE SEQUENCE</scope>
    <source>
        <tissue evidence="1">Shoot tissue taken approximately 20 cm above the soil surface</tissue>
    </source>
</reference>
<proteinExistence type="predicted"/>
<dbReference type="AlphaFoldDB" id="A0A0A9B0G3"/>
<dbReference type="EMBL" id="GBRH01240406">
    <property type="protein sequence ID" value="JAD57489.1"/>
    <property type="molecule type" value="Transcribed_RNA"/>
</dbReference>